<proteinExistence type="predicted"/>
<dbReference type="Pfam" id="PF04326">
    <property type="entry name" value="SLFN_AlbA_2"/>
    <property type="match status" value="1"/>
</dbReference>
<dbReference type="Gene3D" id="1.10.10.10">
    <property type="entry name" value="Winged helix-like DNA-binding domain superfamily/Winged helix DNA-binding domain"/>
    <property type="match status" value="2"/>
</dbReference>
<evidence type="ECO:0000259" key="1">
    <source>
        <dbReference type="Pfam" id="PF04326"/>
    </source>
</evidence>
<feature type="domain" description="Schlafen AlbA-2" evidence="1">
    <location>
        <begin position="14"/>
        <end position="121"/>
    </location>
</feature>
<dbReference type="PANTHER" id="PTHR30595:SF6">
    <property type="entry name" value="SCHLAFEN ALBA-2 DOMAIN-CONTAINING PROTEIN"/>
    <property type="match status" value="1"/>
</dbReference>
<evidence type="ECO:0000313" key="3">
    <source>
        <dbReference type="Proteomes" id="UP001172731"/>
    </source>
</evidence>
<dbReference type="Gene3D" id="3.30.950.30">
    <property type="entry name" value="Schlafen, AAA domain"/>
    <property type="match status" value="1"/>
</dbReference>
<dbReference type="Proteomes" id="UP001172731">
    <property type="component" value="Unassembled WGS sequence"/>
</dbReference>
<dbReference type="Gene3D" id="3.30.565.60">
    <property type="match status" value="1"/>
</dbReference>
<dbReference type="InterPro" id="IPR038461">
    <property type="entry name" value="Schlafen_AlbA_2_dom_sf"/>
</dbReference>
<evidence type="ECO:0000313" key="2">
    <source>
        <dbReference type="EMBL" id="MDN4464663.1"/>
    </source>
</evidence>
<dbReference type="RefSeq" id="WP_301134199.1">
    <property type="nucleotide sequence ID" value="NZ_BAAAUQ010000014.1"/>
</dbReference>
<dbReference type="InterPro" id="IPR011991">
    <property type="entry name" value="ArsR-like_HTH"/>
</dbReference>
<name>A0ABT8FTL2_9MICO</name>
<dbReference type="Pfam" id="PF13749">
    <property type="entry name" value="HATPase_c_4"/>
    <property type="match status" value="1"/>
</dbReference>
<keyword evidence="3" id="KW-1185">Reference proteome</keyword>
<dbReference type="InterPro" id="IPR036388">
    <property type="entry name" value="WH-like_DNA-bd_sf"/>
</dbReference>
<comment type="caution">
    <text evidence="2">The sequence shown here is derived from an EMBL/GenBank/DDBJ whole genome shotgun (WGS) entry which is preliminary data.</text>
</comment>
<dbReference type="InterPro" id="IPR007421">
    <property type="entry name" value="Schlafen_AlbA_2_dom"/>
</dbReference>
<organism evidence="2 3">
    <name type="scientific">Microbacterium aurantiacum</name>
    <dbReference type="NCBI Taxonomy" id="162393"/>
    <lineage>
        <taxon>Bacteria</taxon>
        <taxon>Bacillati</taxon>
        <taxon>Actinomycetota</taxon>
        <taxon>Actinomycetes</taxon>
        <taxon>Micrococcales</taxon>
        <taxon>Microbacteriaceae</taxon>
        <taxon>Microbacterium</taxon>
    </lineage>
</organism>
<dbReference type="InterPro" id="IPR038475">
    <property type="entry name" value="RecG_C_sf"/>
</dbReference>
<reference evidence="2" key="1">
    <citation type="submission" date="2021-06" db="EMBL/GenBank/DDBJ databases">
        <title>Genome-based taxonomic framework of Microbacterium strains isolated from marine environment, the description of four new species and reclassification of four preexisting species.</title>
        <authorList>
            <person name="Lee S.D."/>
            <person name="Kim S.-M."/>
            <person name="Byeon Y.-S."/>
            <person name="Yang H.L."/>
            <person name="Kim I.S."/>
        </authorList>
    </citation>
    <scope>NUCLEOTIDE SEQUENCE</scope>
    <source>
        <strain evidence="2">KACC 20510</strain>
    </source>
</reference>
<dbReference type="CDD" id="cd00090">
    <property type="entry name" value="HTH_ARSR"/>
    <property type="match status" value="1"/>
</dbReference>
<sequence>MTPDEATALIAARETLTVEFKRARRNDLSDDDIVEAVVCLANAEGGVLFLGVTDDGAIEGAHPRHGSITEPHLLRAMITNRTEPPLDVDVELLLIADAVVAVVTIPSARFPVGTSGGKYLRRTLQPNGEPQCKPFMLHAMIAQGLAAQGSDYAAVAARGARIDDLDSLEFERFRRLCAAGKGDRSLATASPSEILRALRLLRPEDPTQVTLGAVLLFGTEPLMERCVPTHEVLFQDLRHGEVLFSVTLRGPLIATAERLSEMLQARNTEQELLLGIHRVGVPRIPDEVIRESIANALTHRDYAARGPVTIQLDEEQLRVTSPGGFPHGVTLGNLLETSVPRSPILVDAFKRAGIVDRAGRGIREMYAFLLRAGRGEPDYSQTTADHVVVRIPTADSDLELVRFLVEFEDQNGRQFSLPELRILHDLKDAGPQSPSELAESLGSTPSLLRSSLTRLTGVGVIEVSGVGRSRQYGLTANFYRIAESDAYTRLKSMDPLQQEQLVLRYVGDFGSISRSQAATLCRLSSTQASHLLQRMRDRGLLVLIGEKRGARYHLPSS</sequence>
<accession>A0ABT8FTL2</accession>
<dbReference type="EMBL" id="JAHWXI010000009">
    <property type="protein sequence ID" value="MDN4464663.1"/>
    <property type="molecule type" value="Genomic_DNA"/>
</dbReference>
<gene>
    <name evidence="2" type="ORF">KZC48_09655</name>
</gene>
<dbReference type="PANTHER" id="PTHR30595">
    <property type="entry name" value="GLPR-RELATED TRANSCRIPTIONAL REPRESSOR"/>
    <property type="match status" value="1"/>
</dbReference>
<dbReference type="InterPro" id="IPR036390">
    <property type="entry name" value="WH_DNA-bd_sf"/>
</dbReference>
<protein>
    <submittedName>
        <fullName evidence="2">DNA binding domain-containing protein</fullName>
    </submittedName>
</protein>
<dbReference type="SUPFAM" id="SSF46785">
    <property type="entry name" value="Winged helix' DNA-binding domain"/>
    <property type="match status" value="1"/>
</dbReference>